<reference evidence="3" key="2">
    <citation type="submission" date="2010-04" db="EMBL/GenBank/DDBJ databases">
        <authorList>
            <person name="Buell R."/>
            <person name="Hamilton J."/>
            <person name="Hostetler J."/>
        </authorList>
    </citation>
    <scope>NUCLEOTIDE SEQUENCE [LARGE SCALE GENOMIC DNA]</scope>
    <source>
        <strain evidence="3">DAOM:BR144</strain>
    </source>
</reference>
<proteinExistence type="predicted"/>
<feature type="compositionally biased region" description="Acidic residues" evidence="1">
    <location>
        <begin position="1087"/>
        <end position="1105"/>
    </location>
</feature>
<feature type="compositionally biased region" description="Polar residues" evidence="1">
    <location>
        <begin position="1"/>
        <end position="10"/>
    </location>
</feature>
<dbReference type="PANTHER" id="PTHR24114">
    <property type="entry name" value="LEUCINE RICH REPEAT FAMILY PROTEIN"/>
    <property type="match status" value="1"/>
</dbReference>
<dbReference type="SMART" id="SM00368">
    <property type="entry name" value="LRR_RI"/>
    <property type="match status" value="5"/>
</dbReference>
<feature type="compositionally biased region" description="Low complexity" evidence="1">
    <location>
        <begin position="1152"/>
        <end position="1163"/>
    </location>
</feature>
<dbReference type="EMBL" id="GL376604">
    <property type="status" value="NOT_ANNOTATED_CDS"/>
    <property type="molecule type" value="Genomic_DNA"/>
</dbReference>
<evidence type="ECO:0000313" key="2">
    <source>
        <dbReference type="EnsemblProtists" id="PYU1_T006337"/>
    </source>
</evidence>
<feature type="region of interest" description="Disordered" evidence="1">
    <location>
        <begin position="1056"/>
        <end position="1174"/>
    </location>
</feature>
<reference evidence="2" key="3">
    <citation type="submission" date="2015-02" db="UniProtKB">
        <authorList>
            <consortium name="EnsemblProtists"/>
        </authorList>
    </citation>
    <scope>IDENTIFICATION</scope>
    <source>
        <strain evidence="2">DAOM BR144</strain>
    </source>
</reference>
<name>K3WMZ5_GLOUD</name>
<dbReference type="Pfam" id="PF13516">
    <property type="entry name" value="LRR_6"/>
    <property type="match status" value="3"/>
</dbReference>
<evidence type="ECO:0000313" key="3">
    <source>
        <dbReference type="Proteomes" id="UP000019132"/>
    </source>
</evidence>
<feature type="compositionally biased region" description="Basic residues" evidence="1">
    <location>
        <begin position="107"/>
        <end position="116"/>
    </location>
</feature>
<keyword evidence="3" id="KW-1185">Reference proteome</keyword>
<sequence length="1174" mass="129871">MSSMPTTPSRTKVRRPSGGPPGNGGIAVARNHGLTSPRVRMMLKEEEARPPANTLNGNANHPPKTGVKTAAPQDPVTNSAAAPSKEGDDELVSKTFLTALIAAKHNVHGGIHRRTSRNAESEVLRPPSPLEAADDDGNQSKIAGGGGGSEPSVYNYMGGEAIQRFWGMFHRHDAVSNNTSTTLNPPSSGAKDSLLPLITRPKSARSTYLSVVRKLQLSPEPMGIVRRRVLEKGASSSVSSTASSSSACSSGNTAQEINLNSYRMGDAYASAFSHGFPLIPGVESLNLAHNRISDEVAAQIITNAAASLQQLNLAHNKLARVSSAALSGLLRQSKTLTSLNLSHNQLKDREIHTLCEALQKNQTLTRLHLSENCFGIQGMLSIAKFLEENAKIEEVYLSWNQIRGLGALKICEALKFHGSLRVVDLSWNSLDSNELLKPRSVVTALADSLANNKVLVHLDISNNHLDTADCALLAKQLESNQTLIGLHMSGNCGIVDTRGFLIPKKSDSTLLDQHKMYSIALFEETHSESGSGTFPPHLAPLVDKYCWYCGQWSEYRFAWQPTHADGPFAASDRHEITPSMGVRLHLCHDDWKAINMEKRDDSSFSAYVILPPGKTEYFFSVVNRNDTSQVSYHFISEKRHSRLVIPVNVDHARVFGDLECVNVIRTARRDGRDPCNTLAPRSTGKGSGRATRWDINKSVFARRRRETVCHNFVDTDTFVAKACAADWRQCKIDRFIKDPIRRKEVETCVTKHFRVISNVYHRYCGHNVLTSLATGMLSSCSVNAANQLQNDVISVPWSGYIEFLTECRILDETSDYCKLADLENVFVAANLELTQEAKEKDNPDRSLTRFEFLECVIRIAMNKFHRTNICDMPVKAVDKLIQEYISPVCRDDPNEFRSKFLYTEEVSDIFSEHIVVLQDIYNSNMGRYCKPGEKKGMQLAEFLHIMEKYQVYNEIFRARDVKDPFLACKLVVLDEMATVGHKKLYMTDFMELLLRISTLRYPSKPLTVSEVARSLQKLFINHFYKHEEILEQLRETVDQAIMQDRVEAFANAINAQKKKSANDGGGSKRRGGSAQKTHSAKRPMDIAEQDEESDSSSDEEEEAEERSDMQAATTSATSDDDKEASGVQTGDIAAGESTELEPVVHESSTSSGDAHGALDGGAAEILQANELPDG</sequence>
<accession>K3WMZ5</accession>
<dbReference type="VEuPathDB" id="FungiDB:PYU1_G006325"/>
<dbReference type="SUPFAM" id="SSF52047">
    <property type="entry name" value="RNI-like"/>
    <property type="match status" value="1"/>
</dbReference>
<dbReference type="AlphaFoldDB" id="K3WMZ5"/>
<dbReference type="STRING" id="431595.K3WMZ5"/>
<dbReference type="EnsemblProtists" id="PYU1_T006337">
    <property type="protein sequence ID" value="PYU1_T006337"/>
    <property type="gene ID" value="PYU1_G006325"/>
</dbReference>
<protein>
    <submittedName>
        <fullName evidence="2">Uncharacterized protein</fullName>
    </submittedName>
</protein>
<dbReference type="Proteomes" id="UP000019132">
    <property type="component" value="Unassembled WGS sequence"/>
</dbReference>
<organism evidence="2 3">
    <name type="scientific">Globisporangium ultimum (strain ATCC 200006 / CBS 805.95 / DAOM BR144)</name>
    <name type="common">Pythium ultimum</name>
    <dbReference type="NCBI Taxonomy" id="431595"/>
    <lineage>
        <taxon>Eukaryota</taxon>
        <taxon>Sar</taxon>
        <taxon>Stramenopiles</taxon>
        <taxon>Oomycota</taxon>
        <taxon>Peronosporomycetes</taxon>
        <taxon>Pythiales</taxon>
        <taxon>Pythiaceae</taxon>
        <taxon>Globisporangium</taxon>
    </lineage>
</organism>
<dbReference type="OMA" id="NDKEMHF"/>
<dbReference type="InterPro" id="IPR001611">
    <property type="entry name" value="Leu-rich_rpt"/>
</dbReference>
<feature type="region of interest" description="Disordered" evidence="1">
    <location>
        <begin position="107"/>
        <end position="149"/>
    </location>
</feature>
<dbReference type="PANTHER" id="PTHR24114:SF2">
    <property type="entry name" value="F-BOX DOMAIN-CONTAINING PROTEIN-RELATED"/>
    <property type="match status" value="1"/>
</dbReference>
<dbReference type="HOGENOM" id="CLU_008689_0_0_1"/>
<dbReference type="InterPro" id="IPR052394">
    <property type="entry name" value="LRR-containing"/>
</dbReference>
<evidence type="ECO:0000256" key="1">
    <source>
        <dbReference type="SAM" id="MobiDB-lite"/>
    </source>
</evidence>
<dbReference type="InParanoid" id="K3WMZ5"/>
<dbReference type="eggNOG" id="KOG4308">
    <property type="taxonomic scope" value="Eukaryota"/>
</dbReference>
<feature type="region of interest" description="Disordered" evidence="1">
    <location>
        <begin position="1"/>
        <end position="88"/>
    </location>
</feature>
<dbReference type="Gene3D" id="3.80.10.10">
    <property type="entry name" value="Ribonuclease Inhibitor"/>
    <property type="match status" value="3"/>
</dbReference>
<reference evidence="3" key="1">
    <citation type="journal article" date="2010" name="Genome Biol.">
        <title>Genome sequence of the necrotrophic plant pathogen Pythium ultimum reveals original pathogenicity mechanisms and effector repertoire.</title>
        <authorList>
            <person name="Levesque C.A."/>
            <person name="Brouwer H."/>
            <person name="Cano L."/>
            <person name="Hamilton J.P."/>
            <person name="Holt C."/>
            <person name="Huitema E."/>
            <person name="Raffaele S."/>
            <person name="Robideau G.P."/>
            <person name="Thines M."/>
            <person name="Win J."/>
            <person name="Zerillo M.M."/>
            <person name="Beakes G.W."/>
            <person name="Boore J.L."/>
            <person name="Busam D."/>
            <person name="Dumas B."/>
            <person name="Ferriera S."/>
            <person name="Fuerstenberg S.I."/>
            <person name="Gachon C.M."/>
            <person name="Gaulin E."/>
            <person name="Govers F."/>
            <person name="Grenville-Briggs L."/>
            <person name="Horner N."/>
            <person name="Hostetler J."/>
            <person name="Jiang R.H."/>
            <person name="Johnson J."/>
            <person name="Krajaejun T."/>
            <person name="Lin H."/>
            <person name="Meijer H.J."/>
            <person name="Moore B."/>
            <person name="Morris P."/>
            <person name="Phuntmart V."/>
            <person name="Puiu D."/>
            <person name="Shetty J."/>
            <person name="Stajich J.E."/>
            <person name="Tripathy S."/>
            <person name="Wawra S."/>
            <person name="van West P."/>
            <person name="Whitty B.R."/>
            <person name="Coutinho P.M."/>
            <person name="Henrissat B."/>
            <person name="Martin F."/>
            <person name="Thomas P.D."/>
            <person name="Tyler B.M."/>
            <person name="De Vries R.P."/>
            <person name="Kamoun S."/>
            <person name="Yandell M."/>
            <person name="Tisserat N."/>
            <person name="Buell C.R."/>
        </authorList>
    </citation>
    <scope>NUCLEOTIDE SEQUENCE</scope>
    <source>
        <strain evidence="3">DAOM:BR144</strain>
    </source>
</reference>
<dbReference type="InterPro" id="IPR032675">
    <property type="entry name" value="LRR_dom_sf"/>
</dbReference>